<dbReference type="SUPFAM" id="SSF53271">
    <property type="entry name" value="PRTase-like"/>
    <property type="match status" value="1"/>
</dbReference>
<evidence type="ECO:0000313" key="3">
    <source>
        <dbReference type="EMBL" id="MBM3275327.1"/>
    </source>
</evidence>
<evidence type="ECO:0000256" key="1">
    <source>
        <dbReference type="ARBA" id="ARBA00008007"/>
    </source>
</evidence>
<reference evidence="3 4" key="1">
    <citation type="submission" date="2019-03" db="EMBL/GenBank/DDBJ databases">
        <title>Lake Tanganyika Metagenome-Assembled Genomes (MAGs).</title>
        <authorList>
            <person name="Tran P."/>
        </authorList>
    </citation>
    <scope>NUCLEOTIDE SEQUENCE [LARGE SCALE GENOMIC DNA]</scope>
    <source>
        <strain evidence="3">K_DeepCast_65m_m2_236</strain>
    </source>
</reference>
<comment type="similarity">
    <text evidence="1">Belongs to the ComF/GntX family.</text>
</comment>
<dbReference type="Pfam" id="PF00156">
    <property type="entry name" value="Pribosyltran"/>
    <property type="match status" value="1"/>
</dbReference>
<gene>
    <name evidence="3" type="ORF">FJZ00_09250</name>
</gene>
<feature type="non-terminal residue" evidence="3">
    <location>
        <position position="1"/>
    </location>
</feature>
<protein>
    <submittedName>
        <fullName evidence="3">ComF family protein</fullName>
    </submittedName>
</protein>
<dbReference type="Gene3D" id="3.40.50.2020">
    <property type="match status" value="1"/>
</dbReference>
<sequence>PLYAMSRSQRATVLEGVFRATGPIDGPVVLVDDVLTSGATASAAGAALRAAGADPVHLVVVARA</sequence>
<proteinExistence type="inferred from homology"/>
<dbReference type="PANTHER" id="PTHR47505">
    <property type="entry name" value="DNA UTILIZATION PROTEIN YHGH"/>
    <property type="match status" value="1"/>
</dbReference>
<name>A0A938BJH3_9BACT</name>
<organism evidence="3 4">
    <name type="scientific">Candidatus Tanganyikabacteria bacterium</name>
    <dbReference type="NCBI Taxonomy" id="2961651"/>
    <lineage>
        <taxon>Bacteria</taxon>
        <taxon>Bacillati</taxon>
        <taxon>Candidatus Sericytochromatia</taxon>
        <taxon>Candidatus Tanganyikabacteria</taxon>
    </lineage>
</organism>
<dbReference type="Proteomes" id="UP000703893">
    <property type="component" value="Unassembled WGS sequence"/>
</dbReference>
<dbReference type="InterPro" id="IPR029057">
    <property type="entry name" value="PRTase-like"/>
</dbReference>
<dbReference type="AlphaFoldDB" id="A0A938BJH3"/>
<dbReference type="InterPro" id="IPR051910">
    <property type="entry name" value="ComF/GntX_DNA_util-trans"/>
</dbReference>
<dbReference type="PANTHER" id="PTHR47505:SF1">
    <property type="entry name" value="DNA UTILIZATION PROTEIN YHGH"/>
    <property type="match status" value="1"/>
</dbReference>
<accession>A0A938BJH3</accession>
<dbReference type="InterPro" id="IPR000836">
    <property type="entry name" value="PRTase_dom"/>
</dbReference>
<feature type="domain" description="Phosphoribosyltransferase" evidence="2">
    <location>
        <begin position="24"/>
        <end position="63"/>
    </location>
</feature>
<evidence type="ECO:0000313" key="4">
    <source>
        <dbReference type="Proteomes" id="UP000703893"/>
    </source>
</evidence>
<comment type="caution">
    <text evidence="3">The sequence shown here is derived from an EMBL/GenBank/DDBJ whole genome shotgun (WGS) entry which is preliminary data.</text>
</comment>
<evidence type="ECO:0000259" key="2">
    <source>
        <dbReference type="Pfam" id="PF00156"/>
    </source>
</evidence>
<dbReference type="EMBL" id="VGJX01000532">
    <property type="protein sequence ID" value="MBM3275327.1"/>
    <property type="molecule type" value="Genomic_DNA"/>
</dbReference>